<dbReference type="Proteomes" id="UP000807504">
    <property type="component" value="Unassembled WGS sequence"/>
</dbReference>
<sequence>MEYTSSILILLLWLIGVVVAISALTCFPKYCVGVDCNSDTCRSDQLYNEEEHLCRCCSFCPDCSFN</sequence>
<feature type="chain" id="PRO_5035856274" evidence="1">
    <location>
        <begin position="21"/>
        <end position="66"/>
    </location>
</feature>
<reference evidence="2" key="1">
    <citation type="journal article" date="2020" name="bioRxiv">
        <title>Chromosome-level reference genome of the European wasp spider Argiope bruennichi: a resource for studies on range expansion and evolutionary adaptation.</title>
        <authorList>
            <person name="Sheffer M.M."/>
            <person name="Hoppe A."/>
            <person name="Krehenwinkel H."/>
            <person name="Uhl G."/>
            <person name="Kuss A.W."/>
            <person name="Jensen L."/>
            <person name="Jensen C."/>
            <person name="Gillespie R.G."/>
            <person name="Hoff K.J."/>
            <person name="Prost S."/>
        </authorList>
    </citation>
    <scope>NUCLEOTIDE SEQUENCE</scope>
</reference>
<evidence type="ECO:0000256" key="1">
    <source>
        <dbReference type="SAM" id="SignalP"/>
    </source>
</evidence>
<protein>
    <submittedName>
        <fullName evidence="2">Uncharacterized protein</fullName>
    </submittedName>
</protein>
<accession>A0A8T0EXQ2</accession>
<reference evidence="2" key="2">
    <citation type="submission" date="2020-06" db="EMBL/GenBank/DDBJ databases">
        <authorList>
            <person name="Sheffer M."/>
        </authorList>
    </citation>
    <scope>NUCLEOTIDE SEQUENCE</scope>
</reference>
<keyword evidence="3" id="KW-1185">Reference proteome</keyword>
<feature type="signal peptide" evidence="1">
    <location>
        <begin position="1"/>
        <end position="20"/>
    </location>
</feature>
<evidence type="ECO:0000313" key="2">
    <source>
        <dbReference type="EMBL" id="KAF8782880.1"/>
    </source>
</evidence>
<evidence type="ECO:0000313" key="3">
    <source>
        <dbReference type="Proteomes" id="UP000807504"/>
    </source>
</evidence>
<dbReference type="AlphaFoldDB" id="A0A8T0EXQ2"/>
<dbReference type="EMBL" id="JABXBU010001863">
    <property type="protein sequence ID" value="KAF8782880.1"/>
    <property type="molecule type" value="Genomic_DNA"/>
</dbReference>
<comment type="caution">
    <text evidence="2">The sequence shown here is derived from an EMBL/GenBank/DDBJ whole genome shotgun (WGS) entry which is preliminary data.</text>
</comment>
<proteinExistence type="predicted"/>
<gene>
    <name evidence="2" type="ORF">HNY73_013114</name>
</gene>
<name>A0A8T0EXQ2_ARGBR</name>
<organism evidence="2 3">
    <name type="scientific">Argiope bruennichi</name>
    <name type="common">Wasp spider</name>
    <name type="synonym">Aranea bruennichi</name>
    <dbReference type="NCBI Taxonomy" id="94029"/>
    <lineage>
        <taxon>Eukaryota</taxon>
        <taxon>Metazoa</taxon>
        <taxon>Ecdysozoa</taxon>
        <taxon>Arthropoda</taxon>
        <taxon>Chelicerata</taxon>
        <taxon>Arachnida</taxon>
        <taxon>Araneae</taxon>
        <taxon>Araneomorphae</taxon>
        <taxon>Entelegynae</taxon>
        <taxon>Araneoidea</taxon>
        <taxon>Araneidae</taxon>
        <taxon>Argiope</taxon>
    </lineage>
</organism>
<keyword evidence="1" id="KW-0732">Signal</keyword>